<keyword evidence="2" id="KW-1185">Reference proteome</keyword>
<proteinExistence type="predicted"/>
<sequence length="756" mass="84655">MLTLAPPIYVVDGVTLMRDSERADQFYYAPMEPRVALMRQQVTGAEVPVLKLFKLSEPVDGTAGFLVFDTTLGLRPDEHAKIVTELQSLAGLPDPPIVSPVPLLDGTVRLIMLGRESGVPSTTPVAPGTPPDGFVTGISHPAKPALYADNRAVFSVSLTQAGATIVDRAMHGEIMPLGVVYSLQFLALRPAFRFTIEADWERVQKHFEETVGTSSMLHEAKISTIIDSLIEDHVIRIDTATFVPDDEENAAVIDQRDQLLDELKSMILETFFTPSLDPITQKTTGWDEVANGVSSLRKAFHSGGVNGLFNYNRQDVTRLDRRTFNTEVTSSTTIRRSIYPQAHLQGLAGMVTKLGLDVDDFIEEVLPDPFFQNRTVTVLTQTDFAADGIGRIQVRVRYGQHEKDVVLDAAHQTETVTFDSIVERGVMRRAVDVDYTVTFTGADASERPVRLTSPAREYTTNNVEIIPRELYTVTPIPVRVQPGVFAEYPQIDVQLRYRDDARSIAMDDVVRLDERTPTATWRQFSIGRGPADFDYRIRYHGTGLEDRQTPWRTADEEQVVVKHPAANRITVTVLPPSPFDRLDFVFVDLSVPHPETGGVVERSVQFDKDHRTMQQVLFEVPAAQPVLLTYRVTLLYTNGVLVELPDSMTRRTRVVVRLDPVVHRIIEVVPDGVPFGPSELRELIVDLSYAGPVDTFARRFVFTAGDAPAEYFEYDLPAEEPEEYEVTVERRYHNGMVVRSEPVTTAKRRFTVPTHP</sequence>
<organism evidence="1 2">
    <name type="scientific">Virgisporangium aurantiacum</name>
    <dbReference type="NCBI Taxonomy" id="175570"/>
    <lineage>
        <taxon>Bacteria</taxon>
        <taxon>Bacillati</taxon>
        <taxon>Actinomycetota</taxon>
        <taxon>Actinomycetes</taxon>
        <taxon>Micromonosporales</taxon>
        <taxon>Micromonosporaceae</taxon>
        <taxon>Virgisporangium</taxon>
    </lineage>
</organism>
<gene>
    <name evidence="1" type="ORF">Vau01_048350</name>
</gene>
<comment type="caution">
    <text evidence="1">The sequence shown here is derived from an EMBL/GenBank/DDBJ whole genome shotgun (WGS) entry which is preliminary data.</text>
</comment>
<protein>
    <submittedName>
        <fullName evidence="1">Uncharacterized protein</fullName>
    </submittedName>
</protein>
<dbReference type="EMBL" id="BOPG01000030">
    <property type="protein sequence ID" value="GIJ57319.1"/>
    <property type="molecule type" value="Genomic_DNA"/>
</dbReference>
<evidence type="ECO:0000313" key="1">
    <source>
        <dbReference type="EMBL" id="GIJ57319.1"/>
    </source>
</evidence>
<reference evidence="1" key="1">
    <citation type="submission" date="2021-01" db="EMBL/GenBank/DDBJ databases">
        <title>Whole genome shotgun sequence of Virgisporangium aurantiacum NBRC 16421.</title>
        <authorList>
            <person name="Komaki H."/>
            <person name="Tamura T."/>
        </authorList>
    </citation>
    <scope>NUCLEOTIDE SEQUENCE</scope>
    <source>
        <strain evidence="1">NBRC 16421</strain>
    </source>
</reference>
<accession>A0A8J3Z496</accession>
<dbReference type="Proteomes" id="UP000612585">
    <property type="component" value="Unassembled WGS sequence"/>
</dbReference>
<dbReference type="AlphaFoldDB" id="A0A8J3Z496"/>
<evidence type="ECO:0000313" key="2">
    <source>
        <dbReference type="Proteomes" id="UP000612585"/>
    </source>
</evidence>
<name>A0A8J3Z496_9ACTN</name>
<dbReference type="RefSeq" id="WP_203996554.1">
    <property type="nucleotide sequence ID" value="NZ_BOPG01000030.1"/>
</dbReference>